<dbReference type="EC" id="4.2.3.-" evidence="2"/>
<dbReference type="EMBL" id="BAABAL010000004">
    <property type="protein sequence ID" value="GAA3989363.1"/>
    <property type="molecule type" value="Genomic_DNA"/>
</dbReference>
<dbReference type="Proteomes" id="UP001501747">
    <property type="component" value="Unassembled WGS sequence"/>
</dbReference>
<keyword evidence="1 2" id="KW-0456">Lyase</keyword>
<keyword evidence="2" id="KW-0460">Magnesium</keyword>
<protein>
    <recommendedName>
        <fullName evidence="2">Terpene synthase</fullName>
        <ecNumber evidence="2">4.2.3.-</ecNumber>
    </recommendedName>
</protein>
<gene>
    <name evidence="3" type="ORF">GCM10022247_04890</name>
</gene>
<dbReference type="InterPro" id="IPR034686">
    <property type="entry name" value="Terpene_cyclase-like_2"/>
</dbReference>
<organism evidence="3 4">
    <name type="scientific">Allokutzneria multivorans</name>
    <dbReference type="NCBI Taxonomy" id="1142134"/>
    <lineage>
        <taxon>Bacteria</taxon>
        <taxon>Bacillati</taxon>
        <taxon>Actinomycetota</taxon>
        <taxon>Actinomycetes</taxon>
        <taxon>Pseudonocardiales</taxon>
        <taxon>Pseudonocardiaceae</taxon>
        <taxon>Allokutzneria</taxon>
    </lineage>
</organism>
<evidence type="ECO:0000313" key="3">
    <source>
        <dbReference type="EMBL" id="GAA3989363.1"/>
    </source>
</evidence>
<dbReference type="PANTHER" id="PTHR35201:SF4">
    <property type="entry name" value="BETA-PINACENE SYNTHASE-RELATED"/>
    <property type="match status" value="1"/>
</dbReference>
<keyword evidence="2" id="KW-0479">Metal-binding</keyword>
<comment type="caution">
    <text evidence="3">The sequence shown here is derived from an EMBL/GenBank/DDBJ whole genome shotgun (WGS) entry which is preliminary data.</text>
</comment>
<dbReference type="InterPro" id="IPR008949">
    <property type="entry name" value="Isoprenoid_synthase_dom_sf"/>
</dbReference>
<reference evidence="4" key="1">
    <citation type="journal article" date="2019" name="Int. J. Syst. Evol. Microbiol.">
        <title>The Global Catalogue of Microorganisms (GCM) 10K type strain sequencing project: providing services to taxonomists for standard genome sequencing and annotation.</title>
        <authorList>
            <consortium name="The Broad Institute Genomics Platform"/>
            <consortium name="The Broad Institute Genome Sequencing Center for Infectious Disease"/>
            <person name="Wu L."/>
            <person name="Ma J."/>
        </authorList>
    </citation>
    <scope>NUCLEOTIDE SEQUENCE [LARGE SCALE GENOMIC DNA]</scope>
    <source>
        <strain evidence="4">JCM 17342</strain>
    </source>
</reference>
<dbReference type="PANTHER" id="PTHR35201">
    <property type="entry name" value="TERPENE SYNTHASE"/>
    <property type="match status" value="1"/>
</dbReference>
<name>A0ABP7QXR9_9PSEU</name>
<dbReference type="SUPFAM" id="SSF48576">
    <property type="entry name" value="Terpenoid synthases"/>
    <property type="match status" value="1"/>
</dbReference>
<accession>A0ABP7QXR9</accession>
<comment type="similarity">
    <text evidence="2">Belongs to the terpene synthase family.</text>
</comment>
<proteinExistence type="inferred from homology"/>
<dbReference type="Pfam" id="PF19086">
    <property type="entry name" value="Terpene_syn_C_2"/>
    <property type="match status" value="1"/>
</dbReference>
<dbReference type="Gene3D" id="1.10.600.10">
    <property type="entry name" value="Farnesyl Diphosphate Synthase"/>
    <property type="match status" value="1"/>
</dbReference>
<keyword evidence="4" id="KW-1185">Reference proteome</keyword>
<evidence type="ECO:0000313" key="4">
    <source>
        <dbReference type="Proteomes" id="UP001501747"/>
    </source>
</evidence>
<evidence type="ECO:0000256" key="2">
    <source>
        <dbReference type="RuleBase" id="RU366034"/>
    </source>
</evidence>
<sequence length="310" mass="34498">MELALCLPETLFGSASVHPQASWVRAEYDEWIGRPGASSRAAVEQCLHILPHAPAERVLDVALLLSLFGGLDDLLEVDPHTELAAYFASLRTGHASTESKPELEVLARGMRRARHALGPHLFAQLLFGVEQWANSMAPTDSGWDDLDSYLQLRRPDFGFDAIRVMIDHGADVDLSELRASPFLEELLTTCYEHALFVNDLFSYRKETQAGEGKNAVSVLIATQGMTPQAAVDVVCERITSAERNFAALADREAHRHTAEYVHCWRHVLAGNLAWSMTTPRYNGVQHPAASSLPTHMVLHPERTEYRYRCG</sequence>
<comment type="cofactor">
    <cofactor evidence="2">
        <name>Mg(2+)</name>
        <dbReference type="ChEBI" id="CHEBI:18420"/>
    </cofactor>
</comment>
<evidence type="ECO:0000256" key="1">
    <source>
        <dbReference type="ARBA" id="ARBA00023239"/>
    </source>
</evidence>